<accession>B0C9C8</accession>
<protein>
    <submittedName>
        <fullName evidence="2">Uncharacterized protein</fullName>
    </submittedName>
</protein>
<name>B0C9C8_ACAM1</name>
<keyword evidence="3" id="KW-1185">Reference proteome</keyword>
<evidence type="ECO:0000313" key="2">
    <source>
        <dbReference type="EMBL" id="ABW27809.1"/>
    </source>
</evidence>
<dbReference type="KEGG" id="amr:AM1_2809"/>
<keyword evidence="1" id="KW-0472">Membrane</keyword>
<evidence type="ECO:0000256" key="1">
    <source>
        <dbReference type="SAM" id="Phobius"/>
    </source>
</evidence>
<reference evidence="2 3" key="1">
    <citation type="journal article" date="2008" name="Proc. Natl. Acad. Sci. U.S.A.">
        <title>Niche adaptation and genome expansion in the chlorophyll d-producing cyanobacterium Acaryochloris marina.</title>
        <authorList>
            <person name="Swingley W.D."/>
            <person name="Chen M."/>
            <person name="Cheung P.C."/>
            <person name="Conrad A.L."/>
            <person name="Dejesa L.C."/>
            <person name="Hao J."/>
            <person name="Honchak B.M."/>
            <person name="Karbach L.E."/>
            <person name="Kurdoglu A."/>
            <person name="Lahiri S."/>
            <person name="Mastrian S.D."/>
            <person name="Miyashita H."/>
            <person name="Page L."/>
            <person name="Ramakrishna P."/>
            <person name="Satoh S."/>
            <person name="Sattley W.M."/>
            <person name="Shimada Y."/>
            <person name="Taylor H.L."/>
            <person name="Tomo T."/>
            <person name="Tsuchiya T."/>
            <person name="Wang Z.T."/>
            <person name="Raymond J."/>
            <person name="Mimuro M."/>
            <person name="Blankenship R.E."/>
            <person name="Touchman J.W."/>
        </authorList>
    </citation>
    <scope>NUCLEOTIDE SEQUENCE [LARGE SCALE GENOMIC DNA]</scope>
    <source>
        <strain evidence="3">MBIC 11017</strain>
    </source>
</reference>
<organism evidence="2 3">
    <name type="scientific">Acaryochloris marina (strain MBIC 11017)</name>
    <dbReference type="NCBI Taxonomy" id="329726"/>
    <lineage>
        <taxon>Bacteria</taxon>
        <taxon>Bacillati</taxon>
        <taxon>Cyanobacteriota</taxon>
        <taxon>Cyanophyceae</taxon>
        <taxon>Acaryochloridales</taxon>
        <taxon>Acaryochloridaceae</taxon>
        <taxon>Acaryochloris</taxon>
    </lineage>
</organism>
<dbReference type="HOGENOM" id="CLU_3113305_0_0_3"/>
<keyword evidence="1" id="KW-1133">Transmembrane helix</keyword>
<gene>
    <name evidence="2" type="ordered locus">AM1_2809</name>
</gene>
<dbReference type="AlphaFoldDB" id="B0C9C8"/>
<dbReference type="Proteomes" id="UP000000268">
    <property type="component" value="Chromosome"/>
</dbReference>
<sequence length="50" mass="5789">MSAAAGYKLFSESNFFFPKIHIKISLFKRIFSFDFSCVATFIFFGYPYGV</sequence>
<feature type="transmembrane region" description="Helical" evidence="1">
    <location>
        <begin position="30"/>
        <end position="49"/>
    </location>
</feature>
<keyword evidence="1" id="KW-0812">Transmembrane</keyword>
<proteinExistence type="predicted"/>
<dbReference type="EMBL" id="CP000828">
    <property type="protein sequence ID" value="ABW27809.1"/>
    <property type="molecule type" value="Genomic_DNA"/>
</dbReference>
<evidence type="ECO:0000313" key="3">
    <source>
        <dbReference type="Proteomes" id="UP000000268"/>
    </source>
</evidence>